<gene>
    <name evidence="3" type="ORF">B0H16DRAFT_1776267</name>
</gene>
<dbReference type="InterPro" id="IPR036864">
    <property type="entry name" value="Zn2-C6_fun-type_DNA-bd_sf"/>
</dbReference>
<organism evidence="3 4">
    <name type="scientific">Mycena metata</name>
    <dbReference type="NCBI Taxonomy" id="1033252"/>
    <lineage>
        <taxon>Eukaryota</taxon>
        <taxon>Fungi</taxon>
        <taxon>Dikarya</taxon>
        <taxon>Basidiomycota</taxon>
        <taxon>Agaricomycotina</taxon>
        <taxon>Agaricomycetes</taxon>
        <taxon>Agaricomycetidae</taxon>
        <taxon>Agaricales</taxon>
        <taxon>Marasmiineae</taxon>
        <taxon>Mycenaceae</taxon>
        <taxon>Mycena</taxon>
    </lineage>
</organism>
<dbReference type="InterPro" id="IPR001138">
    <property type="entry name" value="Zn2Cys6_DnaBD"/>
</dbReference>
<evidence type="ECO:0000313" key="4">
    <source>
        <dbReference type="Proteomes" id="UP001215598"/>
    </source>
</evidence>
<dbReference type="GO" id="GO:0000981">
    <property type="term" value="F:DNA-binding transcription factor activity, RNA polymerase II-specific"/>
    <property type="evidence" value="ECO:0007669"/>
    <property type="project" value="InterPro"/>
</dbReference>
<proteinExistence type="predicted"/>
<feature type="domain" description="Zn(2)-C6 fungal-type" evidence="2">
    <location>
        <begin position="19"/>
        <end position="53"/>
    </location>
</feature>
<accession>A0AAD7HVC1</accession>
<dbReference type="SUPFAM" id="SSF57701">
    <property type="entry name" value="Zn2/Cys6 DNA-binding domain"/>
    <property type="match status" value="1"/>
</dbReference>
<reference evidence="3" key="1">
    <citation type="submission" date="2023-03" db="EMBL/GenBank/DDBJ databases">
        <title>Massive genome expansion in bonnet fungi (Mycena s.s.) driven by repeated elements and novel gene families across ecological guilds.</title>
        <authorList>
            <consortium name="Lawrence Berkeley National Laboratory"/>
            <person name="Harder C.B."/>
            <person name="Miyauchi S."/>
            <person name="Viragh M."/>
            <person name="Kuo A."/>
            <person name="Thoen E."/>
            <person name="Andreopoulos B."/>
            <person name="Lu D."/>
            <person name="Skrede I."/>
            <person name="Drula E."/>
            <person name="Henrissat B."/>
            <person name="Morin E."/>
            <person name="Kohler A."/>
            <person name="Barry K."/>
            <person name="LaButti K."/>
            <person name="Morin E."/>
            <person name="Salamov A."/>
            <person name="Lipzen A."/>
            <person name="Mereny Z."/>
            <person name="Hegedus B."/>
            <person name="Baldrian P."/>
            <person name="Stursova M."/>
            <person name="Weitz H."/>
            <person name="Taylor A."/>
            <person name="Grigoriev I.V."/>
            <person name="Nagy L.G."/>
            <person name="Martin F."/>
            <person name="Kauserud H."/>
        </authorList>
    </citation>
    <scope>NUCLEOTIDE SEQUENCE</scope>
    <source>
        <strain evidence="3">CBHHK182m</strain>
    </source>
</reference>
<feature type="region of interest" description="Disordered" evidence="1">
    <location>
        <begin position="60"/>
        <end position="141"/>
    </location>
</feature>
<dbReference type="Gene3D" id="4.10.240.10">
    <property type="entry name" value="Zn(2)-C6 fungal-type DNA-binding domain"/>
    <property type="match status" value="1"/>
</dbReference>
<protein>
    <recommendedName>
        <fullName evidence="2">Zn(2)-C6 fungal-type domain-containing protein</fullName>
    </recommendedName>
</protein>
<dbReference type="PROSITE" id="PS00463">
    <property type="entry name" value="ZN2_CY6_FUNGAL_1"/>
    <property type="match status" value="1"/>
</dbReference>
<dbReference type="CDD" id="cd00067">
    <property type="entry name" value="GAL4"/>
    <property type="match status" value="1"/>
</dbReference>
<dbReference type="Proteomes" id="UP001215598">
    <property type="component" value="Unassembled WGS sequence"/>
</dbReference>
<name>A0AAD7HVC1_9AGAR</name>
<evidence type="ECO:0000313" key="3">
    <source>
        <dbReference type="EMBL" id="KAJ7729167.1"/>
    </source>
</evidence>
<dbReference type="EMBL" id="JARKIB010000167">
    <property type="protein sequence ID" value="KAJ7729167.1"/>
    <property type="molecule type" value="Genomic_DNA"/>
</dbReference>
<evidence type="ECO:0000256" key="1">
    <source>
        <dbReference type="SAM" id="MobiDB-lite"/>
    </source>
</evidence>
<evidence type="ECO:0000259" key="2">
    <source>
        <dbReference type="PROSITE" id="PS50048"/>
    </source>
</evidence>
<dbReference type="Pfam" id="PF00172">
    <property type="entry name" value="Zn_clus"/>
    <property type="match status" value="1"/>
</dbReference>
<sequence length="250" mass="27217">MSSSTAAPLAIQRRRTTIACKICRGKKLRCITSEQPPKNPCARCKRKNLACEYVSLASEAREVPVDDQAPPRSSSIPPLQWVPQAPPYAGLIPPTSSSGEFPPPSLPYTRPPPPNHRPRYSGGAQYPDLSLSVSGPPSNQSWNDLPRNPEAMLVRHASYHSPNHHAEPSYPHAYGAHTAPGYRDVWQGSQTAPDFQPNAQFSHQAAPSPPGYGQMAIPRMPFFADTSSPEDESHMFNAANTHWPPTDGGA</sequence>
<dbReference type="SMART" id="SM00066">
    <property type="entry name" value="GAL4"/>
    <property type="match status" value="1"/>
</dbReference>
<dbReference type="GO" id="GO:0008270">
    <property type="term" value="F:zinc ion binding"/>
    <property type="evidence" value="ECO:0007669"/>
    <property type="project" value="InterPro"/>
</dbReference>
<dbReference type="AlphaFoldDB" id="A0AAD7HVC1"/>
<feature type="compositionally biased region" description="Pro residues" evidence="1">
    <location>
        <begin position="101"/>
        <end position="115"/>
    </location>
</feature>
<feature type="compositionally biased region" description="Polar residues" evidence="1">
    <location>
        <begin position="131"/>
        <end position="141"/>
    </location>
</feature>
<comment type="caution">
    <text evidence="3">The sequence shown here is derived from an EMBL/GenBank/DDBJ whole genome shotgun (WGS) entry which is preliminary data.</text>
</comment>
<keyword evidence="4" id="KW-1185">Reference proteome</keyword>
<dbReference type="PROSITE" id="PS50048">
    <property type="entry name" value="ZN2_CY6_FUNGAL_2"/>
    <property type="match status" value="1"/>
</dbReference>